<dbReference type="Proteomes" id="UP000772434">
    <property type="component" value="Unassembled WGS sequence"/>
</dbReference>
<evidence type="ECO:0000256" key="4">
    <source>
        <dbReference type="ARBA" id="ARBA00023136"/>
    </source>
</evidence>
<evidence type="ECO:0000256" key="6">
    <source>
        <dbReference type="SAM" id="Phobius"/>
    </source>
</evidence>
<dbReference type="InterPro" id="IPR011701">
    <property type="entry name" value="MFS"/>
</dbReference>
<feature type="transmembrane region" description="Helical" evidence="6">
    <location>
        <begin position="408"/>
        <end position="433"/>
    </location>
</feature>
<comment type="subcellular location">
    <subcellularLocation>
        <location evidence="1">Membrane</location>
        <topology evidence="1">Multi-pass membrane protein</topology>
    </subcellularLocation>
</comment>
<dbReference type="EMBL" id="JADNRY010000018">
    <property type="protein sequence ID" value="KAF9073441.1"/>
    <property type="molecule type" value="Genomic_DNA"/>
</dbReference>
<proteinExistence type="predicted"/>
<feature type="compositionally biased region" description="Acidic residues" evidence="5">
    <location>
        <begin position="126"/>
        <end position="135"/>
    </location>
</feature>
<feature type="region of interest" description="Disordered" evidence="5">
    <location>
        <begin position="338"/>
        <end position="368"/>
    </location>
</feature>
<gene>
    <name evidence="7" type="ORF">BDP27DRAFT_1417266</name>
</gene>
<dbReference type="InterPro" id="IPR036259">
    <property type="entry name" value="MFS_trans_sf"/>
</dbReference>
<reference evidence="7" key="1">
    <citation type="submission" date="2020-11" db="EMBL/GenBank/DDBJ databases">
        <authorList>
            <consortium name="DOE Joint Genome Institute"/>
            <person name="Ahrendt S."/>
            <person name="Riley R."/>
            <person name="Andreopoulos W."/>
            <person name="Labutti K."/>
            <person name="Pangilinan J."/>
            <person name="Ruiz-Duenas F.J."/>
            <person name="Barrasa J.M."/>
            <person name="Sanchez-Garcia M."/>
            <person name="Camarero S."/>
            <person name="Miyauchi S."/>
            <person name="Serrano A."/>
            <person name="Linde D."/>
            <person name="Babiker R."/>
            <person name="Drula E."/>
            <person name="Ayuso-Fernandez I."/>
            <person name="Pacheco R."/>
            <person name="Padilla G."/>
            <person name="Ferreira P."/>
            <person name="Barriuso J."/>
            <person name="Kellner H."/>
            <person name="Castanera R."/>
            <person name="Alfaro M."/>
            <person name="Ramirez L."/>
            <person name="Pisabarro A.G."/>
            <person name="Kuo A."/>
            <person name="Tritt A."/>
            <person name="Lipzen A."/>
            <person name="He G."/>
            <person name="Yan M."/>
            <person name="Ng V."/>
            <person name="Cullen D."/>
            <person name="Martin F."/>
            <person name="Rosso M.-N."/>
            <person name="Henrissat B."/>
            <person name="Hibbett D."/>
            <person name="Martinez A.T."/>
            <person name="Grigoriev I.V."/>
        </authorList>
    </citation>
    <scope>NUCLEOTIDE SEQUENCE</scope>
    <source>
        <strain evidence="7">AH 40177</strain>
    </source>
</reference>
<feature type="transmembrane region" description="Helical" evidence="6">
    <location>
        <begin position="445"/>
        <end position="468"/>
    </location>
</feature>
<feature type="transmembrane region" description="Helical" evidence="6">
    <location>
        <begin position="382"/>
        <end position="402"/>
    </location>
</feature>
<feature type="compositionally biased region" description="Basic and acidic residues" evidence="5">
    <location>
        <begin position="341"/>
        <end position="356"/>
    </location>
</feature>
<feature type="transmembrane region" description="Helical" evidence="6">
    <location>
        <begin position="304"/>
        <end position="324"/>
    </location>
</feature>
<comment type="caution">
    <text evidence="7">The sequence shown here is derived from an EMBL/GenBank/DDBJ whole genome shotgun (WGS) entry which is preliminary data.</text>
</comment>
<dbReference type="AlphaFoldDB" id="A0A9P5UBU8"/>
<dbReference type="SUPFAM" id="SSF103473">
    <property type="entry name" value="MFS general substrate transporter"/>
    <property type="match status" value="1"/>
</dbReference>
<organism evidence="7 8">
    <name type="scientific">Rhodocollybia butyracea</name>
    <dbReference type="NCBI Taxonomy" id="206335"/>
    <lineage>
        <taxon>Eukaryota</taxon>
        <taxon>Fungi</taxon>
        <taxon>Dikarya</taxon>
        <taxon>Basidiomycota</taxon>
        <taxon>Agaricomycotina</taxon>
        <taxon>Agaricomycetes</taxon>
        <taxon>Agaricomycetidae</taxon>
        <taxon>Agaricales</taxon>
        <taxon>Marasmiineae</taxon>
        <taxon>Omphalotaceae</taxon>
        <taxon>Rhodocollybia</taxon>
    </lineage>
</organism>
<feature type="transmembrane region" description="Helical" evidence="6">
    <location>
        <begin position="258"/>
        <end position="281"/>
    </location>
</feature>
<evidence type="ECO:0000256" key="1">
    <source>
        <dbReference type="ARBA" id="ARBA00004141"/>
    </source>
</evidence>
<keyword evidence="8" id="KW-1185">Reference proteome</keyword>
<dbReference type="Pfam" id="PF07690">
    <property type="entry name" value="MFS_1"/>
    <property type="match status" value="1"/>
</dbReference>
<sequence>MPLISLSLRLEQSLSTEQDLYGQSSALILLVEADTHSRLVPFAITASLTRGMTLAPRVEVFTQLACVSIHHTRQQTSNYSLENIPNQHTLNALSLYSAIDPLGPHLPGRYATTTNYGDPIFIEIPNGEDDSENEDDPRKLPSSRCLSDPAVGKEAARIQTILTTTMGLLSALTTGWWGHFSERRGRTRVLAMSTLGLLLTDMTFILVATPGSPLSAHGHKLLVIAPIIEGLLGGWSTLQSATSAYVSDCTSAGSRATVFSRFNGVFFLGVSVGPIIGSWIIRNGIPGIDRIGTVTPEGKSVTEVFWLAICLSSLNFLLTAFLFPESLSKEQQAKARLAHQGHSDVKGKSRSTEDVSGRPSSTGIGDASEPLAQRKDSIVKRFFSPLALFLPVMIADTTSTGIRKRKDWSLTFLATGMFLYMLSTGLFQIKYLYAVKTYQWAADQLSYFISLLSGLRAVVLLFLLPYVISTFKPKSPPSPASGKGKKPKPTKGRIAGEINFDLL</sequence>
<dbReference type="PANTHER" id="PTHR23507">
    <property type="entry name" value="ZGC:174356"/>
    <property type="match status" value="1"/>
</dbReference>
<dbReference type="GO" id="GO:0022857">
    <property type="term" value="F:transmembrane transporter activity"/>
    <property type="evidence" value="ECO:0007669"/>
    <property type="project" value="InterPro"/>
</dbReference>
<keyword evidence="4 6" id="KW-0472">Membrane</keyword>
<name>A0A9P5UBU8_9AGAR</name>
<evidence type="ECO:0000313" key="8">
    <source>
        <dbReference type="Proteomes" id="UP000772434"/>
    </source>
</evidence>
<feature type="region of interest" description="Disordered" evidence="5">
    <location>
        <begin position="123"/>
        <end position="147"/>
    </location>
</feature>
<dbReference type="Gene3D" id="1.20.1250.20">
    <property type="entry name" value="MFS general substrate transporter like domains"/>
    <property type="match status" value="1"/>
</dbReference>
<protein>
    <submittedName>
        <fullName evidence="7">Major facilitator superfamily domain-containing protein</fullName>
    </submittedName>
</protein>
<feature type="transmembrane region" description="Helical" evidence="6">
    <location>
        <begin position="189"/>
        <end position="209"/>
    </location>
</feature>
<feature type="region of interest" description="Disordered" evidence="5">
    <location>
        <begin position="474"/>
        <end position="495"/>
    </location>
</feature>
<evidence type="ECO:0000256" key="3">
    <source>
        <dbReference type="ARBA" id="ARBA00022989"/>
    </source>
</evidence>
<evidence type="ECO:0000313" key="7">
    <source>
        <dbReference type="EMBL" id="KAF9073441.1"/>
    </source>
</evidence>
<dbReference type="PANTHER" id="PTHR23507:SF1">
    <property type="entry name" value="FI18259P1-RELATED"/>
    <property type="match status" value="1"/>
</dbReference>
<evidence type="ECO:0000256" key="5">
    <source>
        <dbReference type="SAM" id="MobiDB-lite"/>
    </source>
</evidence>
<keyword evidence="3 6" id="KW-1133">Transmembrane helix</keyword>
<evidence type="ECO:0000256" key="2">
    <source>
        <dbReference type="ARBA" id="ARBA00022692"/>
    </source>
</evidence>
<accession>A0A9P5UBU8</accession>
<dbReference type="OrthoDB" id="3026777at2759"/>
<feature type="transmembrane region" description="Helical" evidence="6">
    <location>
        <begin position="221"/>
        <end position="246"/>
    </location>
</feature>
<dbReference type="GO" id="GO:0016020">
    <property type="term" value="C:membrane"/>
    <property type="evidence" value="ECO:0007669"/>
    <property type="project" value="UniProtKB-SubCell"/>
</dbReference>
<keyword evidence="2 6" id="KW-0812">Transmembrane</keyword>